<comment type="caution">
    <text evidence="3">The sequence shown here is derived from an EMBL/GenBank/DDBJ whole genome shotgun (WGS) entry which is preliminary data.</text>
</comment>
<dbReference type="EMBL" id="JAWWNJ010000037">
    <property type="protein sequence ID" value="KAK7022336.1"/>
    <property type="molecule type" value="Genomic_DNA"/>
</dbReference>
<feature type="region of interest" description="Disordered" evidence="1">
    <location>
        <begin position="88"/>
        <end position="126"/>
    </location>
</feature>
<sequence>MVKSEPRSPANSPSSPSSFVHSSGVAATLSVSSPRARMAPMSPTYDRLEAGRPPVKQAKRFGWKKFAIGAGLLLVLVWLFVPKEKRSISSWTSPTWEPGNTPYEGKPRPSQDDIQKRRETLPKKRREMPLIPWPMVPLFQMGDHALSEH</sequence>
<keyword evidence="4" id="KW-1185">Reference proteome</keyword>
<feature type="transmembrane region" description="Helical" evidence="2">
    <location>
        <begin position="61"/>
        <end position="81"/>
    </location>
</feature>
<organism evidence="3 4">
    <name type="scientific">Favolaschia claudopus</name>
    <dbReference type="NCBI Taxonomy" id="2862362"/>
    <lineage>
        <taxon>Eukaryota</taxon>
        <taxon>Fungi</taxon>
        <taxon>Dikarya</taxon>
        <taxon>Basidiomycota</taxon>
        <taxon>Agaricomycotina</taxon>
        <taxon>Agaricomycetes</taxon>
        <taxon>Agaricomycetidae</taxon>
        <taxon>Agaricales</taxon>
        <taxon>Marasmiineae</taxon>
        <taxon>Mycenaceae</taxon>
        <taxon>Favolaschia</taxon>
    </lineage>
</organism>
<evidence type="ECO:0000313" key="4">
    <source>
        <dbReference type="Proteomes" id="UP001362999"/>
    </source>
</evidence>
<feature type="compositionally biased region" description="Basic and acidic residues" evidence="1">
    <location>
        <begin position="105"/>
        <end position="122"/>
    </location>
</feature>
<reference evidence="3 4" key="1">
    <citation type="journal article" date="2024" name="J Genomics">
        <title>Draft genome sequencing and assembly of Favolaschia claudopus CIRM-BRFM 2984 isolated from oak limbs.</title>
        <authorList>
            <person name="Navarro D."/>
            <person name="Drula E."/>
            <person name="Chaduli D."/>
            <person name="Cazenave R."/>
            <person name="Ahrendt S."/>
            <person name="Wang J."/>
            <person name="Lipzen A."/>
            <person name="Daum C."/>
            <person name="Barry K."/>
            <person name="Grigoriev I.V."/>
            <person name="Favel A."/>
            <person name="Rosso M.N."/>
            <person name="Martin F."/>
        </authorList>
    </citation>
    <scope>NUCLEOTIDE SEQUENCE [LARGE SCALE GENOMIC DNA]</scope>
    <source>
        <strain evidence="3 4">CIRM-BRFM 2984</strain>
    </source>
</reference>
<keyword evidence="2" id="KW-0472">Membrane</keyword>
<gene>
    <name evidence="3" type="ORF">R3P38DRAFT_1116727</name>
</gene>
<feature type="region of interest" description="Disordered" evidence="1">
    <location>
        <begin position="1"/>
        <end position="51"/>
    </location>
</feature>
<feature type="compositionally biased region" description="Low complexity" evidence="1">
    <location>
        <begin position="7"/>
        <end position="23"/>
    </location>
</feature>
<accession>A0AAW0B834</accession>
<name>A0AAW0B834_9AGAR</name>
<evidence type="ECO:0000256" key="1">
    <source>
        <dbReference type="SAM" id="MobiDB-lite"/>
    </source>
</evidence>
<keyword evidence="2" id="KW-0812">Transmembrane</keyword>
<dbReference type="Proteomes" id="UP001362999">
    <property type="component" value="Unassembled WGS sequence"/>
</dbReference>
<protein>
    <submittedName>
        <fullName evidence="3">Uncharacterized protein</fullName>
    </submittedName>
</protein>
<evidence type="ECO:0000313" key="3">
    <source>
        <dbReference type="EMBL" id="KAK7022336.1"/>
    </source>
</evidence>
<proteinExistence type="predicted"/>
<evidence type="ECO:0000256" key="2">
    <source>
        <dbReference type="SAM" id="Phobius"/>
    </source>
</evidence>
<keyword evidence="2" id="KW-1133">Transmembrane helix</keyword>
<dbReference type="AlphaFoldDB" id="A0AAW0B834"/>